<accession>A0A0A9CF22</accession>
<reference evidence="1" key="1">
    <citation type="submission" date="2014-09" db="EMBL/GenBank/DDBJ databases">
        <authorList>
            <person name="Magalhaes I.L.F."/>
            <person name="Oliveira U."/>
            <person name="Santos F.R."/>
            <person name="Vidigal T.H.D.A."/>
            <person name="Brescovit A.D."/>
            <person name="Santos A.J."/>
        </authorList>
    </citation>
    <scope>NUCLEOTIDE SEQUENCE</scope>
    <source>
        <tissue evidence="1">Shoot tissue taken approximately 20 cm above the soil surface</tissue>
    </source>
</reference>
<evidence type="ECO:0000313" key="1">
    <source>
        <dbReference type="EMBL" id="JAD74934.1"/>
    </source>
</evidence>
<sequence length="88" mass="9924">MTKAASTLALAAHHIVPSSITGLITVLIKGLAWLKMQSFWCFHSSQAARMIRLLRPFLHCLSTPLIALHHQLEKEVAVWRQILESKLL</sequence>
<dbReference type="AlphaFoldDB" id="A0A0A9CF22"/>
<organism evidence="1">
    <name type="scientific">Arundo donax</name>
    <name type="common">Giant reed</name>
    <name type="synonym">Donax arundinaceus</name>
    <dbReference type="NCBI Taxonomy" id="35708"/>
    <lineage>
        <taxon>Eukaryota</taxon>
        <taxon>Viridiplantae</taxon>
        <taxon>Streptophyta</taxon>
        <taxon>Embryophyta</taxon>
        <taxon>Tracheophyta</taxon>
        <taxon>Spermatophyta</taxon>
        <taxon>Magnoliopsida</taxon>
        <taxon>Liliopsida</taxon>
        <taxon>Poales</taxon>
        <taxon>Poaceae</taxon>
        <taxon>PACMAD clade</taxon>
        <taxon>Arundinoideae</taxon>
        <taxon>Arundineae</taxon>
        <taxon>Arundo</taxon>
    </lineage>
</organism>
<reference evidence="1" key="2">
    <citation type="journal article" date="2015" name="Data Brief">
        <title>Shoot transcriptome of the giant reed, Arundo donax.</title>
        <authorList>
            <person name="Barrero R.A."/>
            <person name="Guerrero F.D."/>
            <person name="Moolhuijzen P."/>
            <person name="Goolsby J.A."/>
            <person name="Tidwell J."/>
            <person name="Bellgard S.E."/>
            <person name="Bellgard M.I."/>
        </authorList>
    </citation>
    <scope>NUCLEOTIDE SEQUENCE</scope>
    <source>
        <tissue evidence="1">Shoot tissue taken approximately 20 cm above the soil surface</tissue>
    </source>
</reference>
<protein>
    <submittedName>
        <fullName evidence="1">Uncharacterized protein</fullName>
    </submittedName>
</protein>
<name>A0A0A9CF22_ARUDO</name>
<proteinExistence type="predicted"/>
<dbReference type="EMBL" id="GBRH01222961">
    <property type="protein sequence ID" value="JAD74934.1"/>
    <property type="molecule type" value="Transcribed_RNA"/>
</dbReference>